<proteinExistence type="predicted"/>
<sequence>MKCREKMQSTRCCQSTIAKTQMCKLCSITHMLHTYLPAPTSLAGLLPSVQQNLAVFFQLNVLLMELYSQQYYMKKVQPLMQVEITCHVYEEKAIDNYHCLSIVKRLTKVCFNNESEDVRMEIEGIAEEGAYPGKLPMSSVLDHLTAVIKQLLDELACQTGWMHAGLGETGHSCERSNLTFDGDTIKPFIAFLKNVYSKDQRFTHALGYTARDLSAEDTITPSATSAILSQVALGGSDIIDTTSAFHTPAINVAFRGSAALLPDAAPTIFGAFGLSNTSWANMLPSGTSLTLESQTSVLSSDASVNNSTLTAELGSSSMVELNALHQDTWDITGGSFDFNFFLLSGHFSNFQAVDAIKFWMSYLVLV</sequence>
<dbReference type="Proteomes" id="UP000250043">
    <property type="component" value="Unassembled WGS sequence"/>
</dbReference>
<reference evidence="1 2" key="1">
    <citation type="submission" date="2016-07" db="EMBL/GenBank/DDBJ databases">
        <title>Draft genome of the white-rot fungus Obba rivulosa 3A-2.</title>
        <authorList>
            <consortium name="DOE Joint Genome Institute"/>
            <person name="Miettinen O."/>
            <person name="Riley R."/>
            <person name="Acob R."/>
            <person name="Barry K."/>
            <person name="Cullen D."/>
            <person name="De Vries R."/>
            <person name="Hainaut M."/>
            <person name="Hatakka A."/>
            <person name="Henrissat B."/>
            <person name="Hilden K."/>
            <person name="Kuo R."/>
            <person name="Labutti K."/>
            <person name="Lipzen A."/>
            <person name="Makela M.R."/>
            <person name="Sandor L."/>
            <person name="Spatafora J.W."/>
            <person name="Grigoriev I.V."/>
            <person name="Hibbett D.S."/>
        </authorList>
    </citation>
    <scope>NUCLEOTIDE SEQUENCE [LARGE SCALE GENOMIC DNA]</scope>
    <source>
        <strain evidence="1 2">3A-2</strain>
    </source>
</reference>
<name>A0A8E2DQY0_9APHY</name>
<accession>A0A8E2DQY0</accession>
<dbReference type="AlphaFoldDB" id="A0A8E2DQY0"/>
<gene>
    <name evidence="1" type="ORF">OBBRIDRAFT_851453</name>
</gene>
<protein>
    <submittedName>
        <fullName evidence="1">Uncharacterized protein</fullName>
    </submittedName>
</protein>
<keyword evidence="2" id="KW-1185">Reference proteome</keyword>
<evidence type="ECO:0000313" key="2">
    <source>
        <dbReference type="Proteomes" id="UP000250043"/>
    </source>
</evidence>
<evidence type="ECO:0000313" key="1">
    <source>
        <dbReference type="EMBL" id="OCH94204.1"/>
    </source>
</evidence>
<dbReference type="OrthoDB" id="2803872at2759"/>
<organism evidence="1 2">
    <name type="scientific">Obba rivulosa</name>
    <dbReference type="NCBI Taxonomy" id="1052685"/>
    <lineage>
        <taxon>Eukaryota</taxon>
        <taxon>Fungi</taxon>
        <taxon>Dikarya</taxon>
        <taxon>Basidiomycota</taxon>
        <taxon>Agaricomycotina</taxon>
        <taxon>Agaricomycetes</taxon>
        <taxon>Polyporales</taxon>
        <taxon>Gelatoporiaceae</taxon>
        <taxon>Obba</taxon>
    </lineage>
</organism>
<dbReference type="EMBL" id="KV722346">
    <property type="protein sequence ID" value="OCH94204.1"/>
    <property type="molecule type" value="Genomic_DNA"/>
</dbReference>